<evidence type="ECO:0000259" key="2">
    <source>
        <dbReference type="Pfam" id="PF03008"/>
    </source>
</evidence>
<dbReference type="PANTHER" id="PTHR34704">
    <property type="entry name" value="ATPASE"/>
    <property type="match status" value="1"/>
</dbReference>
<accession>A0ABS4G5J8</accession>
<protein>
    <submittedName>
        <fullName evidence="3">AAA+ ATPase superfamily predicted ATPase</fullName>
    </submittedName>
</protein>
<organism evidence="3 4">
    <name type="scientific">Youngiibacter multivorans</name>
    <dbReference type="NCBI Taxonomy" id="937251"/>
    <lineage>
        <taxon>Bacteria</taxon>
        <taxon>Bacillati</taxon>
        <taxon>Bacillota</taxon>
        <taxon>Clostridia</taxon>
        <taxon>Eubacteriales</taxon>
        <taxon>Clostridiaceae</taxon>
        <taxon>Youngiibacter</taxon>
    </lineage>
</organism>
<dbReference type="Pfam" id="PF01637">
    <property type="entry name" value="ATPase_2"/>
    <property type="match status" value="1"/>
</dbReference>
<proteinExistence type="predicted"/>
<name>A0ABS4G5J8_9CLOT</name>
<evidence type="ECO:0000259" key="1">
    <source>
        <dbReference type="Pfam" id="PF01637"/>
    </source>
</evidence>
<dbReference type="InterPro" id="IPR004256">
    <property type="entry name" value="DUF234"/>
</dbReference>
<feature type="domain" description="ATPase" evidence="1">
    <location>
        <begin position="4"/>
        <end position="204"/>
    </location>
</feature>
<dbReference type="RefSeq" id="WP_245250681.1">
    <property type="nucleotide sequence ID" value="NZ_JAGGKC010000020.1"/>
</dbReference>
<dbReference type="InterPro" id="IPR036390">
    <property type="entry name" value="WH_DNA-bd_sf"/>
</dbReference>
<dbReference type="PANTHER" id="PTHR34704:SF1">
    <property type="entry name" value="ATPASE"/>
    <property type="match status" value="1"/>
</dbReference>
<dbReference type="InterPro" id="IPR027417">
    <property type="entry name" value="P-loop_NTPase"/>
</dbReference>
<dbReference type="Gene3D" id="3.40.50.300">
    <property type="entry name" value="P-loop containing nucleotide triphosphate hydrolases"/>
    <property type="match status" value="1"/>
</dbReference>
<dbReference type="Pfam" id="PF03008">
    <property type="entry name" value="DUF234"/>
    <property type="match status" value="1"/>
</dbReference>
<keyword evidence="4" id="KW-1185">Reference proteome</keyword>
<dbReference type="SUPFAM" id="SSF46785">
    <property type="entry name" value="Winged helix' DNA-binding domain"/>
    <property type="match status" value="1"/>
</dbReference>
<dbReference type="InterPro" id="IPR011579">
    <property type="entry name" value="ATPase_dom"/>
</dbReference>
<sequence length="460" mass="53171">MMDFVGRVKELAGLEKQYESAKFEFSVIYGRRRVGKTWLIQKFIQDRSAIYYMGIEAGASSNLQSLSREIHRFTGSEGMAPWQTYEDLFHYLAMISKDRRIVFVIDEYPYLAASAPEISSLIQKFCDHEWRDSRLHLILCGSSMSFMEHQVLGAKSPLYGRSTAQYRLMPFTFFETLDYLAPMSKEDSAIIHCATGGIAEYLSHVDKSKSLEANLISLFFESSGRLYEEPSNILKQELREPRVYNDILDAMAKGSSKSNEIATKVNMQSGAINRYFESLADLGIIRKEKPIGNESGRKTIYRIQDGCFRFWYRFVMPNQSAIMSGLGVQVFEKVVKPVIPEFMGQGFEDIFFDHFDKWNHDGLFPDLVTKRGRWWGNNLLEHREEEIDLVGVGIQMKFFGEAKWRNEKAGIEVFQSLEKKSRLIESAKRYYIIFSKSGFTESIVDFSKDRDDILLFTFLD</sequence>
<dbReference type="SUPFAM" id="SSF52540">
    <property type="entry name" value="P-loop containing nucleoside triphosphate hydrolases"/>
    <property type="match status" value="1"/>
</dbReference>
<dbReference type="EMBL" id="JAGGKC010000020">
    <property type="protein sequence ID" value="MBP1919843.1"/>
    <property type="molecule type" value="Genomic_DNA"/>
</dbReference>
<comment type="caution">
    <text evidence="3">The sequence shown here is derived from an EMBL/GenBank/DDBJ whole genome shotgun (WGS) entry which is preliminary data.</text>
</comment>
<gene>
    <name evidence="3" type="ORF">J2Z34_002339</name>
</gene>
<dbReference type="Proteomes" id="UP001519271">
    <property type="component" value="Unassembled WGS sequence"/>
</dbReference>
<evidence type="ECO:0000313" key="4">
    <source>
        <dbReference type="Proteomes" id="UP001519271"/>
    </source>
</evidence>
<evidence type="ECO:0000313" key="3">
    <source>
        <dbReference type="EMBL" id="MBP1919843.1"/>
    </source>
</evidence>
<feature type="domain" description="DUF234" evidence="2">
    <location>
        <begin position="311"/>
        <end position="407"/>
    </location>
</feature>
<reference evidence="3 4" key="1">
    <citation type="submission" date="2021-03" db="EMBL/GenBank/DDBJ databases">
        <title>Genomic Encyclopedia of Type Strains, Phase IV (KMG-IV): sequencing the most valuable type-strain genomes for metagenomic binning, comparative biology and taxonomic classification.</title>
        <authorList>
            <person name="Goeker M."/>
        </authorList>
    </citation>
    <scope>NUCLEOTIDE SEQUENCE [LARGE SCALE GENOMIC DNA]</scope>
    <source>
        <strain evidence="3 4">DSM 6139</strain>
    </source>
</reference>